<gene>
    <name evidence="8" type="ORF">PACLA_8A023450</name>
</gene>
<evidence type="ECO:0000313" key="9">
    <source>
        <dbReference type="Proteomes" id="UP001152795"/>
    </source>
</evidence>
<dbReference type="SMART" id="SM00119">
    <property type="entry name" value="HECTc"/>
    <property type="match status" value="1"/>
</dbReference>
<dbReference type="PANTHER" id="PTHR11254:SF440">
    <property type="entry name" value="E3 UBIQUITIN-PROTEIN LIGASE NEDD-4"/>
    <property type="match status" value="1"/>
</dbReference>
<dbReference type="GO" id="GO:0061630">
    <property type="term" value="F:ubiquitin protein ligase activity"/>
    <property type="evidence" value="ECO:0007669"/>
    <property type="project" value="UniProtKB-EC"/>
</dbReference>
<comment type="caution">
    <text evidence="8">The sequence shown here is derived from an EMBL/GenBank/DDBJ whole genome shotgun (WGS) entry which is preliminary data.</text>
</comment>
<evidence type="ECO:0000256" key="1">
    <source>
        <dbReference type="ARBA" id="ARBA00000885"/>
    </source>
</evidence>
<feature type="compositionally biased region" description="Low complexity" evidence="6">
    <location>
        <begin position="22"/>
        <end position="55"/>
    </location>
</feature>
<organism evidence="8 9">
    <name type="scientific">Paramuricea clavata</name>
    <name type="common">Red gorgonian</name>
    <name type="synonym">Violescent sea-whip</name>
    <dbReference type="NCBI Taxonomy" id="317549"/>
    <lineage>
        <taxon>Eukaryota</taxon>
        <taxon>Metazoa</taxon>
        <taxon>Cnidaria</taxon>
        <taxon>Anthozoa</taxon>
        <taxon>Octocorallia</taxon>
        <taxon>Malacalcyonacea</taxon>
        <taxon>Plexauridae</taxon>
        <taxon>Paramuricea</taxon>
    </lineage>
</organism>
<dbReference type="Gene3D" id="3.90.1750.10">
    <property type="entry name" value="Hect, E3 ligase catalytic domains"/>
    <property type="match status" value="1"/>
</dbReference>
<evidence type="ECO:0000313" key="8">
    <source>
        <dbReference type="EMBL" id="CAB3990778.1"/>
    </source>
</evidence>
<dbReference type="EMBL" id="CACRXK020001724">
    <property type="protein sequence ID" value="CAB3990778.1"/>
    <property type="molecule type" value="Genomic_DNA"/>
</dbReference>
<dbReference type="PANTHER" id="PTHR11254">
    <property type="entry name" value="HECT DOMAIN UBIQUITIN-PROTEIN LIGASE"/>
    <property type="match status" value="1"/>
</dbReference>
<keyword evidence="9" id="KW-1185">Reference proteome</keyword>
<dbReference type="InterPro" id="IPR035983">
    <property type="entry name" value="Hect_E3_ubiquitin_ligase"/>
</dbReference>
<name>A0A6S7GFK8_PARCT</name>
<keyword evidence="8" id="KW-0436">Ligase</keyword>
<accession>A0A6S7GFK8</accession>
<dbReference type="AlphaFoldDB" id="A0A6S7GFK8"/>
<feature type="domain" description="HECT" evidence="7">
    <location>
        <begin position="430"/>
        <end position="758"/>
    </location>
</feature>
<evidence type="ECO:0000256" key="3">
    <source>
        <dbReference type="ARBA" id="ARBA00012485"/>
    </source>
</evidence>
<evidence type="ECO:0000256" key="5">
    <source>
        <dbReference type="ARBA" id="ARBA00022786"/>
    </source>
</evidence>
<proteinExistence type="predicted"/>
<comment type="pathway">
    <text evidence="2">Protein modification; protein ubiquitination.</text>
</comment>
<dbReference type="GO" id="GO:0016874">
    <property type="term" value="F:ligase activity"/>
    <property type="evidence" value="ECO:0007669"/>
    <property type="project" value="UniProtKB-KW"/>
</dbReference>
<dbReference type="EC" id="2.3.2.26" evidence="3"/>
<evidence type="ECO:0000256" key="4">
    <source>
        <dbReference type="ARBA" id="ARBA00022679"/>
    </source>
</evidence>
<dbReference type="SUPFAM" id="SSF56204">
    <property type="entry name" value="Hect, E3 ligase catalytic domain"/>
    <property type="match status" value="1"/>
</dbReference>
<dbReference type="InterPro" id="IPR000569">
    <property type="entry name" value="HECT_dom"/>
</dbReference>
<sequence length="758" mass="84758">MEEVKAVTDILEDALSKIKNVTGSTQSPQNQTNSTSSTASSTRQTSSTGETHTHSTLLARAQSNFRQIADRTNFSSKEKQPIKPDNDWVREFYSTVHSSQRETRPRKKQRSSPFAAWVKDTWTHDFVLLSSTTAGRTPTPQIMQQLQSAGLGRKKIVFKDKQGGFDHLRETLEKEFPKLETQKGAFELLRADRGGYSRPLLSIPMSNLGYTIKHLKEAVSGSAAIYVRPIQSDLDMTPISSAGSQDGETVYTQCVCCQEHVPLLEMKSHASTCKSKEINSESVTSSISVGTITTNANNLPGSEIETIVVDENNSDKDLTLMEDDSNMYSNIFPTSDVKANWTEQLQEMFPDVLKTNIESSVNVSVSLEEAAEIVCDGINDLDKPKEKDDDLSDLLAGLAAKIQDSDYMLTVERDEVWSAALTFYKKALLDKTKLWQDLTIIFKGEEGLDAGAIRTEFFEILLREINFRLFEGQELSQLPVRDSNKAMLLKLAAVAISHSIIQRGPAFSCLSPAIYSYIAGCDADVVASHIHKDEVPRNAGTANLYNFLEMIDDTSSIHNVLEGHALCDAYWALINASHWPIEKKIDDQNVGMLVQHLLENEIIYSRKLEIDSFAEGLDVMGLRKIIRENPTSCRDLFCYNTEMILTAEKFISQVLLKEPTDYSEKQSYDWFLKYVNSSSEEKLKCLLQFVTGHRSIPPRGLSHLICIKFLPDDEKASLPKSIACLGIIHLPTVYSSEKKFVQSLDIALKWECEGFGSS</sequence>
<dbReference type="PROSITE" id="PS50237">
    <property type="entry name" value="HECT"/>
    <property type="match status" value="1"/>
</dbReference>
<dbReference type="GO" id="GO:0006511">
    <property type="term" value="P:ubiquitin-dependent protein catabolic process"/>
    <property type="evidence" value="ECO:0007669"/>
    <property type="project" value="TreeGrafter"/>
</dbReference>
<keyword evidence="4" id="KW-0808">Transferase</keyword>
<comment type="catalytic activity">
    <reaction evidence="1">
        <text>S-ubiquitinyl-[E2 ubiquitin-conjugating enzyme]-L-cysteine + [acceptor protein]-L-lysine = [E2 ubiquitin-conjugating enzyme]-L-cysteine + N(6)-ubiquitinyl-[acceptor protein]-L-lysine.</text>
        <dbReference type="EC" id="2.3.2.26"/>
    </reaction>
</comment>
<dbReference type="OrthoDB" id="5988293at2759"/>
<keyword evidence="5" id="KW-0833">Ubl conjugation pathway</keyword>
<dbReference type="Pfam" id="PF00632">
    <property type="entry name" value="HECT"/>
    <property type="match status" value="1"/>
</dbReference>
<evidence type="ECO:0000259" key="7">
    <source>
        <dbReference type="PROSITE" id="PS50237"/>
    </source>
</evidence>
<protein>
    <recommendedName>
        <fullName evidence="3">HECT-type E3 ubiquitin transferase</fullName>
        <ecNumber evidence="3">2.3.2.26</ecNumber>
    </recommendedName>
</protein>
<evidence type="ECO:0000256" key="2">
    <source>
        <dbReference type="ARBA" id="ARBA00004906"/>
    </source>
</evidence>
<dbReference type="Proteomes" id="UP001152795">
    <property type="component" value="Unassembled WGS sequence"/>
</dbReference>
<dbReference type="Gene3D" id="3.30.2410.10">
    <property type="entry name" value="Hect, E3 ligase catalytic domain"/>
    <property type="match status" value="1"/>
</dbReference>
<feature type="region of interest" description="Disordered" evidence="6">
    <location>
        <begin position="19"/>
        <end position="55"/>
    </location>
</feature>
<dbReference type="GO" id="GO:0005737">
    <property type="term" value="C:cytoplasm"/>
    <property type="evidence" value="ECO:0007669"/>
    <property type="project" value="TreeGrafter"/>
</dbReference>
<dbReference type="GO" id="GO:0016567">
    <property type="term" value="P:protein ubiquitination"/>
    <property type="evidence" value="ECO:0007669"/>
    <property type="project" value="TreeGrafter"/>
</dbReference>
<dbReference type="InterPro" id="IPR050409">
    <property type="entry name" value="E3_ubiq-protein_ligase"/>
</dbReference>
<evidence type="ECO:0000256" key="6">
    <source>
        <dbReference type="SAM" id="MobiDB-lite"/>
    </source>
</evidence>
<reference evidence="8" key="1">
    <citation type="submission" date="2020-04" db="EMBL/GenBank/DDBJ databases">
        <authorList>
            <person name="Alioto T."/>
            <person name="Alioto T."/>
            <person name="Gomez Garrido J."/>
        </authorList>
    </citation>
    <scope>NUCLEOTIDE SEQUENCE</scope>
    <source>
        <strain evidence="8">A484AB</strain>
    </source>
</reference>